<comment type="caution">
    <text evidence="1">The sequence shown here is derived from an EMBL/GenBank/DDBJ whole genome shotgun (WGS) entry which is preliminary data.</text>
</comment>
<dbReference type="Proteomes" id="UP000324800">
    <property type="component" value="Unassembled WGS sequence"/>
</dbReference>
<evidence type="ECO:0000313" key="1">
    <source>
        <dbReference type="EMBL" id="KAA6380190.1"/>
    </source>
</evidence>
<gene>
    <name evidence="1" type="ORF">EZS28_024283</name>
</gene>
<sequence length="259" mass="30279">MQNAGNRAELLKQVNLNDIANDLKQPIEGNEDQKEEIQKKQQQGCNILQALLNERDDDELRRQILNLGIIDSLLNIYNTLDLEQIDTDYIKVFLAFINPINPTTLQLTINKKSFPALVRLLERDYQYEAILLINNILQCRSTSSSLTQMHPYYDELASIRGIEKIYNIFKQGKYEYKQDQKIQAAISLGYIFKARSIGNAEMKIQIIKYLKESINYKDKYLDEDQNLDIRKKVKNALRCLFYNSENRDEIEKDGFTIPE</sequence>
<reference evidence="1 2" key="1">
    <citation type="submission" date="2019-03" db="EMBL/GenBank/DDBJ databases">
        <title>Single cell metagenomics reveals metabolic interactions within the superorganism composed of flagellate Streblomastix strix and complex community of Bacteroidetes bacteria on its surface.</title>
        <authorList>
            <person name="Treitli S.C."/>
            <person name="Kolisko M."/>
            <person name="Husnik F."/>
            <person name="Keeling P."/>
            <person name="Hampl V."/>
        </authorList>
    </citation>
    <scope>NUCLEOTIDE SEQUENCE [LARGE SCALE GENOMIC DNA]</scope>
    <source>
        <strain evidence="1">ST1C</strain>
    </source>
</reference>
<dbReference type="InterPro" id="IPR016024">
    <property type="entry name" value="ARM-type_fold"/>
</dbReference>
<dbReference type="AlphaFoldDB" id="A0A5J4VCD4"/>
<dbReference type="SUPFAM" id="SSF48371">
    <property type="entry name" value="ARM repeat"/>
    <property type="match status" value="1"/>
</dbReference>
<organism evidence="1 2">
    <name type="scientific">Streblomastix strix</name>
    <dbReference type="NCBI Taxonomy" id="222440"/>
    <lineage>
        <taxon>Eukaryota</taxon>
        <taxon>Metamonada</taxon>
        <taxon>Preaxostyla</taxon>
        <taxon>Oxymonadida</taxon>
        <taxon>Streblomastigidae</taxon>
        <taxon>Streblomastix</taxon>
    </lineage>
</organism>
<proteinExistence type="predicted"/>
<evidence type="ECO:0000313" key="2">
    <source>
        <dbReference type="Proteomes" id="UP000324800"/>
    </source>
</evidence>
<dbReference type="EMBL" id="SNRW01008053">
    <property type="protein sequence ID" value="KAA6380190.1"/>
    <property type="molecule type" value="Genomic_DNA"/>
</dbReference>
<dbReference type="Gene3D" id="1.25.10.10">
    <property type="entry name" value="Leucine-rich Repeat Variant"/>
    <property type="match status" value="1"/>
</dbReference>
<name>A0A5J4VCD4_9EUKA</name>
<evidence type="ECO:0008006" key="3">
    <source>
        <dbReference type="Google" id="ProtNLM"/>
    </source>
</evidence>
<accession>A0A5J4VCD4</accession>
<dbReference type="InterPro" id="IPR011989">
    <property type="entry name" value="ARM-like"/>
</dbReference>
<protein>
    <recommendedName>
        <fullName evidence="3">Armadillo-type fold</fullName>
    </recommendedName>
</protein>